<sequence>MSTYQLVARHVEAALTEAAERKIDEDVVARCLLSEAIRLFKLGRANDDIAAELTAAAENLDDDSPLVFMRP</sequence>
<dbReference type="EMBL" id="BKAJ01000033">
    <property type="protein sequence ID" value="GEP55081.1"/>
    <property type="molecule type" value="Genomic_DNA"/>
</dbReference>
<organism evidence="1 2">
    <name type="scientific">Reyranella soli</name>
    <dbReference type="NCBI Taxonomy" id="1230389"/>
    <lineage>
        <taxon>Bacteria</taxon>
        <taxon>Pseudomonadati</taxon>
        <taxon>Pseudomonadota</taxon>
        <taxon>Alphaproteobacteria</taxon>
        <taxon>Hyphomicrobiales</taxon>
        <taxon>Reyranellaceae</taxon>
        <taxon>Reyranella</taxon>
    </lineage>
</organism>
<accession>A0A512N8U5</accession>
<comment type="caution">
    <text evidence="1">The sequence shown here is derived from an EMBL/GenBank/DDBJ whole genome shotgun (WGS) entry which is preliminary data.</text>
</comment>
<gene>
    <name evidence="1" type="ORF">RSO01_22470</name>
</gene>
<dbReference type="Proteomes" id="UP000321058">
    <property type="component" value="Unassembled WGS sequence"/>
</dbReference>
<dbReference type="RefSeq" id="WP_147149181.1">
    <property type="nucleotide sequence ID" value="NZ_BKAJ01000033.1"/>
</dbReference>
<evidence type="ECO:0000313" key="2">
    <source>
        <dbReference type="Proteomes" id="UP000321058"/>
    </source>
</evidence>
<reference evidence="1 2" key="1">
    <citation type="submission" date="2019-07" db="EMBL/GenBank/DDBJ databases">
        <title>Whole genome shotgun sequence of Reyranella soli NBRC 108950.</title>
        <authorList>
            <person name="Hosoyama A."/>
            <person name="Uohara A."/>
            <person name="Ohji S."/>
            <person name="Ichikawa N."/>
        </authorList>
    </citation>
    <scope>NUCLEOTIDE SEQUENCE [LARGE SCALE GENOMIC DNA]</scope>
    <source>
        <strain evidence="1 2">NBRC 108950</strain>
    </source>
</reference>
<dbReference type="AlphaFoldDB" id="A0A512N8U5"/>
<proteinExistence type="predicted"/>
<protein>
    <submittedName>
        <fullName evidence="1">Uncharacterized protein</fullName>
    </submittedName>
</protein>
<dbReference type="OrthoDB" id="7376650at2"/>
<keyword evidence="2" id="KW-1185">Reference proteome</keyword>
<name>A0A512N8U5_9HYPH</name>
<evidence type="ECO:0000313" key="1">
    <source>
        <dbReference type="EMBL" id="GEP55081.1"/>
    </source>
</evidence>